<name>A0ABP1RMM4_9HEXA</name>
<keyword evidence="5" id="KW-0805">Transcription regulation</keyword>
<evidence type="ECO:0000256" key="5">
    <source>
        <dbReference type="ARBA" id="ARBA00023015"/>
    </source>
</evidence>
<evidence type="ECO:0000313" key="11">
    <source>
        <dbReference type="EMBL" id="CAL8131003.1"/>
    </source>
</evidence>
<feature type="domain" description="C2H2-type" evidence="10">
    <location>
        <begin position="770"/>
        <end position="798"/>
    </location>
</feature>
<evidence type="ECO:0000259" key="10">
    <source>
        <dbReference type="PROSITE" id="PS50157"/>
    </source>
</evidence>
<evidence type="ECO:0000256" key="7">
    <source>
        <dbReference type="ARBA" id="ARBA00023242"/>
    </source>
</evidence>
<gene>
    <name evidence="11" type="ORF">ODALV1_LOCUS23982</name>
</gene>
<accession>A0ABP1RMM4</accession>
<evidence type="ECO:0000256" key="3">
    <source>
        <dbReference type="ARBA" id="ARBA00022771"/>
    </source>
</evidence>
<proteinExistence type="predicted"/>
<feature type="domain" description="C2H2-type" evidence="10">
    <location>
        <begin position="677"/>
        <end position="705"/>
    </location>
</feature>
<dbReference type="InterPro" id="IPR013087">
    <property type="entry name" value="Znf_C2H2_type"/>
</dbReference>
<protein>
    <recommendedName>
        <fullName evidence="10">C2H2-type domain-containing protein</fullName>
    </recommendedName>
</protein>
<reference evidence="11 12" key="1">
    <citation type="submission" date="2024-08" db="EMBL/GenBank/DDBJ databases">
        <authorList>
            <person name="Cucini C."/>
            <person name="Frati F."/>
        </authorList>
    </citation>
    <scope>NUCLEOTIDE SEQUENCE [LARGE SCALE GENOMIC DNA]</scope>
</reference>
<feature type="compositionally biased region" description="Basic and acidic residues" evidence="9">
    <location>
        <begin position="651"/>
        <end position="661"/>
    </location>
</feature>
<comment type="subcellular location">
    <subcellularLocation>
        <location evidence="1">Nucleus</location>
    </subcellularLocation>
</comment>
<feature type="compositionally biased region" description="Acidic residues" evidence="9">
    <location>
        <begin position="252"/>
        <end position="273"/>
    </location>
</feature>
<dbReference type="Pfam" id="PF00096">
    <property type="entry name" value="zf-C2H2"/>
    <property type="match status" value="1"/>
</dbReference>
<evidence type="ECO:0000256" key="9">
    <source>
        <dbReference type="SAM" id="MobiDB-lite"/>
    </source>
</evidence>
<dbReference type="PROSITE" id="PS00028">
    <property type="entry name" value="ZINC_FINGER_C2H2_1"/>
    <property type="match status" value="11"/>
</dbReference>
<evidence type="ECO:0000256" key="6">
    <source>
        <dbReference type="ARBA" id="ARBA00023163"/>
    </source>
</evidence>
<feature type="domain" description="C2H2-type" evidence="10">
    <location>
        <begin position="430"/>
        <end position="457"/>
    </location>
</feature>
<evidence type="ECO:0000256" key="4">
    <source>
        <dbReference type="ARBA" id="ARBA00022833"/>
    </source>
</evidence>
<feature type="domain" description="C2H2-type" evidence="10">
    <location>
        <begin position="524"/>
        <end position="548"/>
    </location>
</feature>
<feature type="domain" description="C2H2-type" evidence="10">
    <location>
        <begin position="816"/>
        <end position="841"/>
    </location>
</feature>
<feature type="region of interest" description="Disordered" evidence="9">
    <location>
        <begin position="245"/>
        <end position="337"/>
    </location>
</feature>
<dbReference type="SUPFAM" id="SSF57667">
    <property type="entry name" value="beta-beta-alpha zinc fingers"/>
    <property type="match status" value="4"/>
</dbReference>
<comment type="caution">
    <text evidence="11">The sequence shown here is derived from an EMBL/GenBank/DDBJ whole genome shotgun (WGS) entry which is preliminary data.</text>
</comment>
<dbReference type="EMBL" id="CAXLJM020000086">
    <property type="protein sequence ID" value="CAL8131003.1"/>
    <property type="molecule type" value="Genomic_DNA"/>
</dbReference>
<evidence type="ECO:0000256" key="1">
    <source>
        <dbReference type="ARBA" id="ARBA00004123"/>
    </source>
</evidence>
<keyword evidence="4" id="KW-0862">Zinc</keyword>
<dbReference type="SMART" id="SM00355">
    <property type="entry name" value="ZnF_C2H2"/>
    <property type="match status" value="15"/>
</dbReference>
<keyword evidence="7" id="KW-0539">Nucleus</keyword>
<dbReference type="PANTHER" id="PTHR46179">
    <property type="entry name" value="ZINC FINGER PROTEIN"/>
    <property type="match status" value="1"/>
</dbReference>
<dbReference type="Proteomes" id="UP001642540">
    <property type="component" value="Unassembled WGS sequence"/>
</dbReference>
<keyword evidence="12" id="KW-1185">Reference proteome</keyword>
<feature type="region of interest" description="Disordered" evidence="9">
    <location>
        <begin position="651"/>
        <end position="671"/>
    </location>
</feature>
<keyword evidence="6" id="KW-0804">Transcription</keyword>
<dbReference type="InterPro" id="IPR051061">
    <property type="entry name" value="Zinc_finger_trans_reg"/>
</dbReference>
<feature type="compositionally biased region" description="Basic residues" evidence="9">
    <location>
        <begin position="295"/>
        <end position="326"/>
    </location>
</feature>
<dbReference type="InterPro" id="IPR036236">
    <property type="entry name" value="Znf_C2H2_sf"/>
</dbReference>
<feature type="compositionally biased region" description="Low complexity" evidence="9">
    <location>
        <begin position="274"/>
        <end position="294"/>
    </location>
</feature>
<dbReference type="Gene3D" id="3.30.160.60">
    <property type="entry name" value="Classic Zinc Finger"/>
    <property type="match status" value="6"/>
</dbReference>
<keyword evidence="2" id="KW-0479">Metal-binding</keyword>
<organism evidence="11 12">
    <name type="scientific">Orchesella dallaii</name>
    <dbReference type="NCBI Taxonomy" id="48710"/>
    <lineage>
        <taxon>Eukaryota</taxon>
        <taxon>Metazoa</taxon>
        <taxon>Ecdysozoa</taxon>
        <taxon>Arthropoda</taxon>
        <taxon>Hexapoda</taxon>
        <taxon>Collembola</taxon>
        <taxon>Entomobryomorpha</taxon>
        <taxon>Entomobryoidea</taxon>
        <taxon>Orchesellidae</taxon>
        <taxon>Orchesellinae</taxon>
        <taxon>Orchesella</taxon>
    </lineage>
</organism>
<dbReference type="PROSITE" id="PS50157">
    <property type="entry name" value="ZINC_FINGER_C2H2_2"/>
    <property type="match status" value="8"/>
</dbReference>
<dbReference type="PANTHER" id="PTHR46179:SF13">
    <property type="entry name" value="C2H2-TYPE DOMAIN-CONTAINING PROTEIN"/>
    <property type="match status" value="1"/>
</dbReference>
<evidence type="ECO:0000256" key="8">
    <source>
        <dbReference type="PROSITE-ProRule" id="PRU00042"/>
    </source>
</evidence>
<sequence>MDHQSGKSSSVCFICLKVFDLGCSPIETEKDDTNFSQHKNNYTHALFISETLKNFLQLLTNYLEIPTNQCHYFDNLSRTNSKEDCSLQVFCESCIQKVNGLHEIYLELLSVELKLSLRLEELGELMLIKQEEKEEIVSQEDLLKSLSIQLGIEESSRNCVDVEELRKTIVFKCQSKRDSRSSERVRLQERLDEEIDVKEELESIDEDDEDGFDAIDTDFFDNCNKSAVLPNKRYSKAGDKVKNFETKTQVESSDEDEVEKEEEMDDDDDDLSEEQSISRSNSESDSMWSPSSTSTKRKRNVKTPRSQIKFRKTTPRKTKRLRKHHPPPKDHNTTSKPQYTCEICNNQPFPSIKQLMTHASSNHKHQKSIKCCFCFRSFSLSALYQHHLQAYHTTITKTFPCDDSKCSQIFSTHVLLNNHLKLAHPHEEIHHCPQCHWGFLKPYHLTLHKLIHTPRKKNTLYCPNCPTRYGFICQLQDHFNIKHGENEKIRKCPFPNCDVKCTTLASVNRHMKSHSEKEDPLRPHSCPDCGKKCKNEGKLKFHRTWYHTEISCPYYNKCGLKFRRKLLLIKHIKEEHKNSLDSQLQSSSSTSVIIPCEVCGKPIKISEKDLTRMQSHMETHLSPEERQNCICDLCGFGFGSEVTLNDHIAKIHKEPSQKPEETTDSSSKTGSGRKRIFMCELCPKIVTTHLGLKRHMKVVHVNPKLEVVFKCNFESCSQSFRMKEELQAHVGRDHVPPSPQHFMCNLCGRVFATLQRLQRHGIFHSGEKNHKCSICGKGFTQRWTLNDHMKTRHPPPPPANEVDASGEPVNVEEFKFKCEQPGCKAKFRVETYLRRHLRTKHKIYSRT</sequence>
<keyword evidence="3 8" id="KW-0863">Zinc-finger</keyword>
<evidence type="ECO:0000313" key="12">
    <source>
        <dbReference type="Proteomes" id="UP001642540"/>
    </source>
</evidence>
<evidence type="ECO:0000256" key="2">
    <source>
        <dbReference type="ARBA" id="ARBA00022723"/>
    </source>
</evidence>
<feature type="domain" description="C2H2-type" evidence="10">
    <location>
        <begin position="709"/>
        <end position="739"/>
    </location>
</feature>
<feature type="domain" description="C2H2-type" evidence="10">
    <location>
        <begin position="399"/>
        <end position="429"/>
    </location>
</feature>
<feature type="domain" description="C2H2-type" evidence="10">
    <location>
        <begin position="742"/>
        <end position="769"/>
    </location>
</feature>